<proteinExistence type="predicted"/>
<dbReference type="EMBL" id="QGKY02001250">
    <property type="protein sequence ID" value="KAF2562306.1"/>
    <property type="molecule type" value="Genomic_DNA"/>
</dbReference>
<sequence length="68" mass="7795">MLQSLHPSERTPPTALAPESEFLERYITSKLLSFSTPEIIARNARVSEVTLRNFSLIQNQGSIKWKHK</sequence>
<evidence type="ECO:0000313" key="2">
    <source>
        <dbReference type="EMBL" id="KAF2596740.1"/>
    </source>
</evidence>
<comment type="caution">
    <text evidence="2">The sequence shown here is derived from an EMBL/GenBank/DDBJ whole genome shotgun (WGS) entry which is preliminary data.</text>
</comment>
<evidence type="ECO:0000313" key="3">
    <source>
        <dbReference type="Proteomes" id="UP000712281"/>
    </source>
</evidence>
<reference evidence="2" key="1">
    <citation type="submission" date="2019-12" db="EMBL/GenBank/DDBJ databases">
        <title>Genome sequencing and annotation of Brassica cretica.</title>
        <authorList>
            <person name="Studholme D.J."/>
            <person name="Sarris P.F."/>
        </authorList>
    </citation>
    <scope>NUCLEOTIDE SEQUENCE</scope>
    <source>
        <strain evidence="2">PFS-001/15</strain>
        <strain evidence="1">PFS-102/07</strain>
        <tissue evidence="2">Leaf</tissue>
    </source>
</reference>
<protein>
    <submittedName>
        <fullName evidence="2">Uncharacterized protein</fullName>
    </submittedName>
</protein>
<gene>
    <name evidence="2" type="ORF">F2Q68_00011590</name>
    <name evidence="1" type="ORF">F2Q70_00018328</name>
</gene>
<organism evidence="2 3">
    <name type="scientific">Brassica cretica</name>
    <name type="common">Mustard</name>
    <dbReference type="NCBI Taxonomy" id="69181"/>
    <lineage>
        <taxon>Eukaryota</taxon>
        <taxon>Viridiplantae</taxon>
        <taxon>Streptophyta</taxon>
        <taxon>Embryophyta</taxon>
        <taxon>Tracheophyta</taxon>
        <taxon>Spermatophyta</taxon>
        <taxon>Magnoliopsida</taxon>
        <taxon>eudicotyledons</taxon>
        <taxon>Gunneridae</taxon>
        <taxon>Pentapetalae</taxon>
        <taxon>rosids</taxon>
        <taxon>malvids</taxon>
        <taxon>Brassicales</taxon>
        <taxon>Brassicaceae</taxon>
        <taxon>Brassiceae</taxon>
        <taxon>Brassica</taxon>
    </lineage>
</organism>
<dbReference type="Proteomes" id="UP000712281">
    <property type="component" value="Unassembled WGS sequence"/>
</dbReference>
<name>A0A8S9KN97_BRACR</name>
<dbReference type="AlphaFoldDB" id="A0A8S9KN97"/>
<evidence type="ECO:0000313" key="1">
    <source>
        <dbReference type="EMBL" id="KAF2562306.1"/>
    </source>
</evidence>
<dbReference type="EMBL" id="QGKW02000717">
    <property type="protein sequence ID" value="KAF2596740.1"/>
    <property type="molecule type" value="Genomic_DNA"/>
</dbReference>
<accession>A0A8S9KN97</accession>